<dbReference type="InterPro" id="IPR029058">
    <property type="entry name" value="AB_hydrolase_fold"/>
</dbReference>
<evidence type="ECO:0000256" key="2">
    <source>
        <dbReference type="ARBA" id="ARBA00022670"/>
    </source>
</evidence>
<evidence type="ECO:0000256" key="4">
    <source>
        <dbReference type="ARBA" id="ARBA00022801"/>
    </source>
</evidence>
<feature type="signal peptide" evidence="6">
    <location>
        <begin position="1"/>
        <end position="19"/>
    </location>
</feature>
<dbReference type="PANTHER" id="PTHR11010:SF117">
    <property type="entry name" value="SERINE PROTEASE 16"/>
    <property type="match status" value="1"/>
</dbReference>
<feature type="chain" id="PRO_5031304953" evidence="6">
    <location>
        <begin position="20"/>
        <end position="547"/>
    </location>
</feature>
<keyword evidence="3 6" id="KW-0732">Signal</keyword>
<sequence length="547" mass="58478">MLASLLLVASAVDAGLLRGSGILSRRFGGEKQSVDFVLGGLEGRWEGSPAANSTTHFYQDALLDHFANELGDAQHWSQRFYVDDSHWGGEGYPVFLYIGGEGPQGPVSPRLFMYELATEHRALILALEHRYYGESRPVPDMSTANLKYLTSHQALGDLARFVQYIKSFHPGGPPDTASTPPLSLQASPKRSSFVVFGGSYPGNLAAWLKLKYPSLIEGSVSSSAPVFAEYNFEQYASVVGFALGYPLIGGTQECYDIVAKGTEQLRSLVESTSPMGTSEAIPDALKPCTTINDELDLSTYEATVFGAFQGVVQYNLEGRPPYVSDVCAEITNASHATALDALASAVSLVLFDGEPKCLPSSFAQDAISGLANESFSAAGCDLDCASMRQWIYQSCNEFGYFQTTTGNVSNPFSSLKSVNLANAGQAVCQRAYGITDYASPAKNDLGLAANTAYGARELSSSNITVVNGNSDPWHSLGIVNSTDPFFNSGDAGSSFPQAVTPSESIVEIDGTAHCRDMYASGVFGEDPDPISWAHAVIRQNVARYVSA</sequence>
<dbReference type="EMBL" id="HBIV01040069">
    <property type="protein sequence ID" value="CAE0676587.1"/>
    <property type="molecule type" value="Transcribed_RNA"/>
</dbReference>
<keyword evidence="4" id="KW-0378">Hydrolase</keyword>
<dbReference type="InterPro" id="IPR042269">
    <property type="entry name" value="Ser_carbopepase_S28_SKS"/>
</dbReference>
<dbReference type="GO" id="GO:0070008">
    <property type="term" value="F:serine-type exopeptidase activity"/>
    <property type="evidence" value="ECO:0007669"/>
    <property type="project" value="InterPro"/>
</dbReference>
<dbReference type="Pfam" id="PF05577">
    <property type="entry name" value="Peptidase_S28"/>
    <property type="match status" value="1"/>
</dbReference>
<reference evidence="7" key="1">
    <citation type="submission" date="2021-01" db="EMBL/GenBank/DDBJ databases">
        <authorList>
            <person name="Corre E."/>
            <person name="Pelletier E."/>
            <person name="Niang G."/>
            <person name="Scheremetjew M."/>
            <person name="Finn R."/>
            <person name="Kale V."/>
            <person name="Holt S."/>
            <person name="Cochrane G."/>
            <person name="Meng A."/>
            <person name="Brown T."/>
            <person name="Cohen L."/>
        </authorList>
    </citation>
    <scope>NUCLEOTIDE SEQUENCE</scope>
    <source>
        <strain evidence="7">CCCM811</strain>
    </source>
</reference>
<name>A0A7S3ZA24_9EUKA</name>
<proteinExistence type="inferred from homology"/>
<evidence type="ECO:0000313" key="7">
    <source>
        <dbReference type="EMBL" id="CAE0676587.1"/>
    </source>
</evidence>
<evidence type="ECO:0000256" key="5">
    <source>
        <dbReference type="ARBA" id="ARBA00023180"/>
    </source>
</evidence>
<dbReference type="PANTHER" id="PTHR11010">
    <property type="entry name" value="PROTEASE S28 PRO-X CARBOXYPEPTIDASE-RELATED"/>
    <property type="match status" value="1"/>
</dbReference>
<evidence type="ECO:0000256" key="1">
    <source>
        <dbReference type="ARBA" id="ARBA00011079"/>
    </source>
</evidence>
<organism evidence="7">
    <name type="scientific">Lotharella globosa</name>
    <dbReference type="NCBI Taxonomy" id="91324"/>
    <lineage>
        <taxon>Eukaryota</taxon>
        <taxon>Sar</taxon>
        <taxon>Rhizaria</taxon>
        <taxon>Cercozoa</taxon>
        <taxon>Chlorarachniophyceae</taxon>
        <taxon>Lotharella</taxon>
    </lineage>
</organism>
<keyword evidence="5" id="KW-0325">Glycoprotein</keyword>
<dbReference type="AlphaFoldDB" id="A0A7S3ZA24"/>
<dbReference type="Gene3D" id="3.40.50.1820">
    <property type="entry name" value="alpha/beta hydrolase"/>
    <property type="match status" value="1"/>
</dbReference>
<protein>
    <submittedName>
        <fullName evidence="7">Uncharacterized protein</fullName>
    </submittedName>
</protein>
<dbReference type="InterPro" id="IPR008758">
    <property type="entry name" value="Peptidase_S28"/>
</dbReference>
<dbReference type="SUPFAM" id="SSF53474">
    <property type="entry name" value="alpha/beta-Hydrolases"/>
    <property type="match status" value="1"/>
</dbReference>
<dbReference type="Gene3D" id="1.20.120.980">
    <property type="entry name" value="Serine carboxypeptidase S28, SKS domain"/>
    <property type="match status" value="1"/>
</dbReference>
<gene>
    <name evidence="7" type="ORF">LGLO00237_LOCUS28365</name>
</gene>
<accession>A0A7S3ZA24</accession>
<dbReference type="GO" id="GO:0006508">
    <property type="term" value="P:proteolysis"/>
    <property type="evidence" value="ECO:0007669"/>
    <property type="project" value="UniProtKB-KW"/>
</dbReference>
<keyword evidence="2" id="KW-0645">Protease</keyword>
<evidence type="ECO:0000256" key="3">
    <source>
        <dbReference type="ARBA" id="ARBA00022729"/>
    </source>
</evidence>
<comment type="similarity">
    <text evidence="1">Belongs to the peptidase S28 family.</text>
</comment>
<dbReference type="GO" id="GO:0008239">
    <property type="term" value="F:dipeptidyl-peptidase activity"/>
    <property type="evidence" value="ECO:0007669"/>
    <property type="project" value="TreeGrafter"/>
</dbReference>
<evidence type="ECO:0000256" key="6">
    <source>
        <dbReference type="SAM" id="SignalP"/>
    </source>
</evidence>